<gene>
    <name evidence="2" type="ordered locus">Atc_1809</name>
</gene>
<dbReference type="Proteomes" id="UP000006135">
    <property type="component" value="Chromosome"/>
</dbReference>
<evidence type="ECO:0000259" key="1">
    <source>
        <dbReference type="PROSITE" id="PS50987"/>
    </source>
</evidence>
<dbReference type="Pfam" id="PF12840">
    <property type="entry name" value="HTH_20"/>
    <property type="match status" value="1"/>
</dbReference>
<dbReference type="Gene3D" id="1.10.10.10">
    <property type="entry name" value="Winged helix-like DNA-binding domain superfamily/Winged helix DNA-binding domain"/>
    <property type="match status" value="1"/>
</dbReference>
<keyword evidence="3" id="KW-1185">Reference proteome</keyword>
<dbReference type="KEGG" id="acu:Atc_1809"/>
<dbReference type="CDD" id="cd00090">
    <property type="entry name" value="HTH_ARSR"/>
    <property type="match status" value="1"/>
</dbReference>
<feature type="domain" description="HTH arsR-type" evidence="1">
    <location>
        <begin position="31"/>
        <end position="126"/>
    </location>
</feature>
<name>F9ZP73_ACICS</name>
<dbReference type="HOGENOM" id="CLU_077964_0_1_6"/>
<dbReference type="GO" id="GO:0003700">
    <property type="term" value="F:DNA-binding transcription factor activity"/>
    <property type="evidence" value="ECO:0007669"/>
    <property type="project" value="InterPro"/>
</dbReference>
<dbReference type="SUPFAM" id="SSF46785">
    <property type="entry name" value="Winged helix' DNA-binding domain"/>
    <property type="match status" value="1"/>
</dbReference>
<dbReference type="GO" id="GO:0003677">
    <property type="term" value="F:DNA binding"/>
    <property type="evidence" value="ECO:0007669"/>
    <property type="project" value="TreeGrafter"/>
</dbReference>
<dbReference type="AlphaFoldDB" id="F9ZP73"/>
<protein>
    <submittedName>
        <fullName evidence="2">Transcriptional regulator, ArsR family</fullName>
    </submittedName>
</protein>
<dbReference type="GO" id="GO:0032791">
    <property type="term" value="F:lead ion binding"/>
    <property type="evidence" value="ECO:0007669"/>
    <property type="project" value="TreeGrafter"/>
</dbReference>
<dbReference type="GO" id="GO:0010288">
    <property type="term" value="P:response to lead ion"/>
    <property type="evidence" value="ECO:0007669"/>
    <property type="project" value="TreeGrafter"/>
</dbReference>
<dbReference type="GO" id="GO:0097063">
    <property type="term" value="F:cadmium ion sensor activity"/>
    <property type="evidence" value="ECO:0007669"/>
    <property type="project" value="TreeGrafter"/>
</dbReference>
<reference evidence="2 3" key="1">
    <citation type="journal article" date="2011" name="J. Genet. Genomics">
        <title>Unraveling the Acidithiobacillus caldus complete genome and its central metabolisms for carbon assimilation.</title>
        <authorList>
            <person name="You X.Y."/>
            <person name="Guo X."/>
            <person name="Zheng H.J."/>
            <person name="Zhang M.J."/>
            <person name="Liu L.J."/>
            <person name="Zhu Y.Q."/>
            <person name="Zhu B."/>
            <person name="Wang S.Y."/>
            <person name="Zhao G.P."/>
            <person name="Poetsch A."/>
            <person name="Jiang C.Y."/>
            <person name="Liu S.J."/>
        </authorList>
    </citation>
    <scope>NUCLEOTIDE SEQUENCE [LARGE SCALE GENOMIC DNA]</scope>
    <source>
        <strain evidence="2 3">SM-1</strain>
    </source>
</reference>
<evidence type="ECO:0000313" key="2">
    <source>
        <dbReference type="EMBL" id="AEK58457.1"/>
    </source>
</evidence>
<dbReference type="SMART" id="SM00418">
    <property type="entry name" value="HTH_ARSR"/>
    <property type="match status" value="1"/>
</dbReference>
<dbReference type="InterPro" id="IPR011991">
    <property type="entry name" value="ArsR-like_HTH"/>
</dbReference>
<dbReference type="InterPro" id="IPR001845">
    <property type="entry name" value="HTH_ArsR_DNA-bd_dom"/>
</dbReference>
<proteinExistence type="predicted"/>
<dbReference type="PROSITE" id="PS50987">
    <property type="entry name" value="HTH_ARSR_2"/>
    <property type="match status" value="1"/>
</dbReference>
<dbReference type="GO" id="GO:0046686">
    <property type="term" value="P:response to cadmium ion"/>
    <property type="evidence" value="ECO:0007669"/>
    <property type="project" value="TreeGrafter"/>
</dbReference>
<dbReference type="PANTHER" id="PTHR39168:SF1">
    <property type="entry name" value="TRANSCRIPTIONAL REGULATORY PROTEIN"/>
    <property type="match status" value="1"/>
</dbReference>
<organism evidence="2 3">
    <name type="scientific">Acidithiobacillus caldus (strain SM-1)</name>
    <dbReference type="NCBI Taxonomy" id="990288"/>
    <lineage>
        <taxon>Bacteria</taxon>
        <taxon>Pseudomonadati</taxon>
        <taxon>Pseudomonadota</taxon>
        <taxon>Acidithiobacillia</taxon>
        <taxon>Acidithiobacillales</taxon>
        <taxon>Acidithiobacillaceae</taxon>
        <taxon>Acidithiobacillus</taxon>
    </lineage>
</organism>
<evidence type="ECO:0000313" key="3">
    <source>
        <dbReference type="Proteomes" id="UP000006135"/>
    </source>
</evidence>
<dbReference type="PANTHER" id="PTHR39168">
    <property type="entry name" value="TRANSCRIPTIONAL REGULATOR-RELATED"/>
    <property type="match status" value="1"/>
</dbReference>
<dbReference type="STRING" id="990288.Atc_1809"/>
<dbReference type="InterPro" id="IPR036390">
    <property type="entry name" value="WH_DNA-bd_sf"/>
</dbReference>
<dbReference type="InterPro" id="IPR036388">
    <property type="entry name" value="WH-like_DNA-bd_sf"/>
</dbReference>
<sequence>MIFSLGMCRNAELVYFGEISGSFDEDRSVELHDAKPAEMHEMAALLGVPARAAMVWALIAGDALPASELAYRAGITPQTASHHLARMVAGGLLAVERCLRYRYYRLASPQVAEVLENFMALSGPPDLRDRADRSAIDPLSHVRSCYDHLAGKLAVQLADQLTDRGWITLQDRDYAVSEVGERGFAALGLDLPNLRRQHRLFARRCIDWSERRPHIGGALGAALMKRFQEDGWLRKSAGQRQIWVTSVGQQGFWKAFGIQV</sequence>
<dbReference type="InterPro" id="IPR052543">
    <property type="entry name" value="HTH_Metal-responsive_Reg"/>
</dbReference>
<dbReference type="EMBL" id="CP002573">
    <property type="protein sequence ID" value="AEK58457.1"/>
    <property type="molecule type" value="Genomic_DNA"/>
</dbReference>
<accession>F9ZP73</accession>